<dbReference type="GO" id="GO:0003723">
    <property type="term" value="F:RNA binding"/>
    <property type="evidence" value="ECO:0007669"/>
    <property type="project" value="InterPro"/>
</dbReference>
<dbReference type="Pfam" id="PF03861">
    <property type="entry name" value="ANTAR"/>
    <property type="match status" value="1"/>
</dbReference>
<dbReference type="STRING" id="36849.OXPF_37080"/>
<keyword evidence="7" id="KW-1185">Reference proteome</keyword>
<comment type="caution">
    <text evidence="6">The sequence shown here is derived from an EMBL/GenBank/DDBJ whole genome shotgun (WGS) entry which is preliminary data.</text>
</comment>
<dbReference type="InterPro" id="IPR036388">
    <property type="entry name" value="WH-like_DNA-bd_sf"/>
</dbReference>
<gene>
    <name evidence="6" type="primary">pdtaR</name>
    <name evidence="6" type="ORF">OXPF_37080</name>
</gene>
<feature type="domain" description="ANTAR" evidence="5">
    <location>
        <begin position="124"/>
        <end position="185"/>
    </location>
</feature>
<dbReference type="OrthoDB" id="9808843at2"/>
<dbReference type="GO" id="GO:0000160">
    <property type="term" value="P:phosphorelay signal transduction system"/>
    <property type="evidence" value="ECO:0007669"/>
    <property type="project" value="InterPro"/>
</dbReference>
<dbReference type="InterPro" id="IPR008327">
    <property type="entry name" value="Sig_transdc_resp-reg_antiterm"/>
</dbReference>
<evidence type="ECO:0000256" key="3">
    <source>
        <dbReference type="PROSITE-ProRule" id="PRU00169"/>
    </source>
</evidence>
<comment type="function">
    <text evidence="2">May play the central regulatory role in sporulation. It may be an element of the effector pathway responsible for the activation of sporulation genes in response to nutritional stress. Spo0A may act in concert with spo0H (a sigma factor) to control the expression of some genes that are critical to the sporulation process.</text>
</comment>
<dbReference type="PROSITE" id="PS50921">
    <property type="entry name" value="ANTAR"/>
    <property type="match status" value="1"/>
</dbReference>
<dbReference type="SUPFAM" id="SSF52172">
    <property type="entry name" value="CheY-like"/>
    <property type="match status" value="1"/>
</dbReference>
<dbReference type="Gene3D" id="1.10.10.10">
    <property type="entry name" value="Winged helix-like DNA-binding domain superfamily/Winged helix DNA-binding domain"/>
    <property type="match status" value="1"/>
</dbReference>
<dbReference type="PROSITE" id="PS50110">
    <property type="entry name" value="RESPONSE_REGULATORY"/>
    <property type="match status" value="1"/>
</dbReference>
<comment type="caution">
    <text evidence="3">Lacks conserved residue(s) required for the propagation of feature annotation.</text>
</comment>
<evidence type="ECO:0000256" key="2">
    <source>
        <dbReference type="ARBA" id="ARBA00024867"/>
    </source>
</evidence>
<proteinExistence type="predicted"/>
<name>A0A0P8WX96_9CLOT</name>
<evidence type="ECO:0000313" key="7">
    <source>
        <dbReference type="Proteomes" id="UP000050326"/>
    </source>
</evidence>
<protein>
    <recommendedName>
        <fullName evidence="1">Stage 0 sporulation protein A homolog</fullName>
    </recommendedName>
</protein>
<evidence type="ECO:0000313" key="6">
    <source>
        <dbReference type="EMBL" id="KPU42939.1"/>
    </source>
</evidence>
<sequence>MESLKFAIGDENKRNIGIIRNILVSRGHTISCEEDEGPSLMRKIRSLAPDFVIVSYNMPGMKGLEVARIAQQDKLAPVLLTADSTHDIFVGSMGNEYYPYIIKPISEVQLLSTIEFVYNSFIHLKTLEGEITELKSTLETRKLVERAKGILIDSYNMKEKDAFRYLQKRSMDECKPVIEIAKRIIEKSKNIK</sequence>
<dbReference type="InterPro" id="IPR005561">
    <property type="entry name" value="ANTAR"/>
</dbReference>
<organism evidence="6 7">
    <name type="scientific">Oxobacter pfennigii</name>
    <dbReference type="NCBI Taxonomy" id="36849"/>
    <lineage>
        <taxon>Bacteria</taxon>
        <taxon>Bacillati</taxon>
        <taxon>Bacillota</taxon>
        <taxon>Clostridia</taxon>
        <taxon>Eubacteriales</taxon>
        <taxon>Clostridiaceae</taxon>
        <taxon>Oxobacter</taxon>
    </lineage>
</organism>
<dbReference type="RefSeq" id="WP_054876670.1">
    <property type="nucleotide sequence ID" value="NZ_LKET01000051.1"/>
</dbReference>
<feature type="domain" description="Response regulatory" evidence="4">
    <location>
        <begin position="5"/>
        <end position="118"/>
    </location>
</feature>
<dbReference type="InterPro" id="IPR001789">
    <property type="entry name" value="Sig_transdc_resp-reg_receiver"/>
</dbReference>
<evidence type="ECO:0000259" key="5">
    <source>
        <dbReference type="PROSITE" id="PS50921"/>
    </source>
</evidence>
<reference evidence="6 7" key="1">
    <citation type="submission" date="2015-09" db="EMBL/GenBank/DDBJ databases">
        <title>Genome sequence of Oxobacter pfennigii DSM 3222.</title>
        <authorList>
            <person name="Poehlein A."/>
            <person name="Bengelsdorf F.R."/>
            <person name="Schiel-Bengelsdorf B."/>
            <person name="Duerre P."/>
            <person name="Daniel R."/>
        </authorList>
    </citation>
    <scope>NUCLEOTIDE SEQUENCE [LARGE SCALE GENOMIC DNA]</scope>
    <source>
        <strain evidence="6 7">DSM 3222</strain>
    </source>
</reference>
<accession>A0A0P8WX96</accession>
<dbReference type="SMART" id="SM01012">
    <property type="entry name" value="ANTAR"/>
    <property type="match status" value="1"/>
</dbReference>
<dbReference type="EMBL" id="LKET01000051">
    <property type="protein sequence ID" value="KPU42939.1"/>
    <property type="molecule type" value="Genomic_DNA"/>
</dbReference>
<evidence type="ECO:0000256" key="1">
    <source>
        <dbReference type="ARBA" id="ARBA00018672"/>
    </source>
</evidence>
<dbReference type="AlphaFoldDB" id="A0A0P8WX96"/>
<evidence type="ECO:0000259" key="4">
    <source>
        <dbReference type="PROSITE" id="PS50110"/>
    </source>
</evidence>
<dbReference type="InterPro" id="IPR011006">
    <property type="entry name" value="CheY-like_superfamily"/>
</dbReference>
<dbReference type="Gene3D" id="3.40.50.2300">
    <property type="match status" value="1"/>
</dbReference>
<dbReference type="PIRSF" id="PIRSF036382">
    <property type="entry name" value="RR_antiterm"/>
    <property type="match status" value="1"/>
</dbReference>
<dbReference type="SMART" id="SM00448">
    <property type="entry name" value="REC"/>
    <property type="match status" value="1"/>
</dbReference>
<dbReference type="Proteomes" id="UP000050326">
    <property type="component" value="Unassembled WGS sequence"/>
</dbReference>
<dbReference type="Pfam" id="PF00072">
    <property type="entry name" value="Response_reg"/>
    <property type="match status" value="1"/>
</dbReference>